<sequence length="401" mass="44749">MPSRMTSPKADIRTINIDALKEGMFVVSITSQTGKTSIAQSGRITQSKQVTVLKNKGVKVVNVDWSRSVFAEQDSEQKSTEISSSSSKPKKRSGESEKQAAKKLFNEAKSLQTKYFKQLQQGEPIDIEPMEKAAEGLIDSLENQSNAMLCLAKIRAKDKYLMEHSLNVGMLLAYFGRSLGMNRTKQKQLLMGGMLHDIGKINTPDEILHKPGRLTDDEFVIMREHVVHSHNILKEQEGISKIMLEIASNHHERLDGLGYPNQLKGDELSAYTRMANIVDCYDALTADRVYKSGMPPTAAFRILLSGVGTQFDKALVEKFIRCMGVYPVGTLVKLKSGKLGVVVERNELKPLQPVIKQVFNTLTNTHTEVKLVDLSKYAHEEIESAVSARDYGISLDRYLSE</sequence>
<proteinExistence type="predicted"/>
<dbReference type="Proteomes" id="UP000014461">
    <property type="component" value="Unassembled WGS sequence"/>
</dbReference>
<dbReference type="InterPro" id="IPR037522">
    <property type="entry name" value="HD_GYP_dom"/>
</dbReference>
<feature type="region of interest" description="Disordered" evidence="1">
    <location>
        <begin position="74"/>
        <end position="100"/>
    </location>
</feature>
<dbReference type="InterPro" id="IPR006675">
    <property type="entry name" value="HDIG_dom"/>
</dbReference>
<dbReference type="PROSITE" id="PS51832">
    <property type="entry name" value="HD_GYP"/>
    <property type="match status" value="1"/>
</dbReference>
<dbReference type="Pfam" id="PF13487">
    <property type="entry name" value="HD_5"/>
    <property type="match status" value="1"/>
</dbReference>
<dbReference type="STRING" id="1331007.AALB_3839"/>
<dbReference type="GO" id="GO:0008081">
    <property type="term" value="F:phosphoric diester hydrolase activity"/>
    <property type="evidence" value="ECO:0007669"/>
    <property type="project" value="UniProtKB-ARBA"/>
</dbReference>
<evidence type="ECO:0000259" key="2">
    <source>
        <dbReference type="PROSITE" id="PS51832"/>
    </source>
</evidence>
<accession>R9PQY5</accession>
<keyword evidence="4" id="KW-1185">Reference proteome</keyword>
<dbReference type="Pfam" id="PF11871">
    <property type="entry name" value="DUF3391"/>
    <property type="match status" value="1"/>
</dbReference>
<organism evidence="3 4">
    <name type="scientific">Agarivorans albus MKT 106</name>
    <dbReference type="NCBI Taxonomy" id="1331007"/>
    <lineage>
        <taxon>Bacteria</taxon>
        <taxon>Pseudomonadati</taxon>
        <taxon>Pseudomonadota</taxon>
        <taxon>Gammaproteobacteria</taxon>
        <taxon>Alteromonadales</taxon>
        <taxon>Alteromonadaceae</taxon>
        <taxon>Agarivorans</taxon>
    </lineage>
</organism>
<dbReference type="PANTHER" id="PTHR43155:SF2">
    <property type="entry name" value="CYCLIC DI-GMP PHOSPHODIESTERASE PA4108"/>
    <property type="match status" value="1"/>
</dbReference>
<dbReference type="NCBIfam" id="TIGR00277">
    <property type="entry name" value="HDIG"/>
    <property type="match status" value="1"/>
</dbReference>
<dbReference type="Gene3D" id="1.10.3210.10">
    <property type="entry name" value="Hypothetical protein af1432"/>
    <property type="match status" value="1"/>
</dbReference>
<comment type="caution">
    <text evidence="3">The sequence shown here is derived from an EMBL/GenBank/DDBJ whole genome shotgun (WGS) entry which is preliminary data.</text>
</comment>
<evidence type="ECO:0000256" key="1">
    <source>
        <dbReference type="SAM" id="MobiDB-lite"/>
    </source>
</evidence>
<dbReference type="SUPFAM" id="SSF109604">
    <property type="entry name" value="HD-domain/PDEase-like"/>
    <property type="match status" value="1"/>
</dbReference>
<evidence type="ECO:0000313" key="3">
    <source>
        <dbReference type="EMBL" id="GAD03759.1"/>
    </source>
</evidence>
<dbReference type="InterPro" id="IPR003607">
    <property type="entry name" value="HD/PDEase_dom"/>
</dbReference>
<feature type="domain" description="HD-GYP" evidence="2">
    <location>
        <begin position="140"/>
        <end position="335"/>
    </location>
</feature>
<dbReference type="PANTHER" id="PTHR43155">
    <property type="entry name" value="CYCLIC DI-GMP PHOSPHODIESTERASE PA4108-RELATED"/>
    <property type="match status" value="1"/>
</dbReference>
<dbReference type="EMBL" id="BARX01000033">
    <property type="protein sequence ID" value="GAD03759.1"/>
    <property type="molecule type" value="Genomic_DNA"/>
</dbReference>
<reference evidence="3" key="1">
    <citation type="journal article" date="2013" name="Genome Announc.">
        <title>Draft Genome Sequence of Agarivorans albus Strain MKT 106T, an Agarolytic Marine Bacterium.</title>
        <authorList>
            <person name="Yasuike M."/>
            <person name="Nakamura Y."/>
            <person name="Kai W."/>
            <person name="Fujiwara A."/>
            <person name="Fukui Y."/>
            <person name="Satomi M."/>
            <person name="Sano M."/>
        </authorList>
    </citation>
    <scope>NUCLEOTIDE SEQUENCE [LARGE SCALE GENOMIC DNA]</scope>
</reference>
<gene>
    <name evidence="3" type="ORF">AALB_3839</name>
</gene>
<protein>
    <submittedName>
        <fullName evidence="3">HD domain protein</fullName>
    </submittedName>
</protein>
<dbReference type="CDD" id="cd00077">
    <property type="entry name" value="HDc"/>
    <property type="match status" value="1"/>
</dbReference>
<name>R9PQY5_AGAAL</name>
<dbReference type="SMART" id="SM00471">
    <property type="entry name" value="HDc"/>
    <property type="match status" value="1"/>
</dbReference>
<dbReference type="InterPro" id="IPR021812">
    <property type="entry name" value="DUF3391"/>
</dbReference>
<evidence type="ECO:0000313" key="4">
    <source>
        <dbReference type="Proteomes" id="UP000014461"/>
    </source>
</evidence>
<dbReference type="AlphaFoldDB" id="R9PQY5"/>